<proteinExistence type="inferred from homology"/>
<dbReference type="PANTHER" id="PTHR11895:SF7">
    <property type="entry name" value="GLUTAMYL-TRNA(GLN) AMIDOTRANSFERASE SUBUNIT A, MITOCHONDRIAL"/>
    <property type="match status" value="1"/>
</dbReference>
<accession>A0A848GB32</accession>
<dbReference type="PANTHER" id="PTHR11895">
    <property type="entry name" value="TRANSAMIDASE"/>
    <property type="match status" value="1"/>
</dbReference>
<dbReference type="InterPro" id="IPR000120">
    <property type="entry name" value="Amidase"/>
</dbReference>
<dbReference type="SUPFAM" id="SSF75304">
    <property type="entry name" value="Amidase signature (AS) enzymes"/>
    <property type="match status" value="1"/>
</dbReference>
<dbReference type="PROSITE" id="PS00571">
    <property type="entry name" value="AMIDASES"/>
    <property type="match status" value="1"/>
</dbReference>
<dbReference type="GO" id="GO:0003824">
    <property type="term" value="F:catalytic activity"/>
    <property type="evidence" value="ECO:0007669"/>
    <property type="project" value="InterPro"/>
</dbReference>
<dbReference type="InterPro" id="IPR036928">
    <property type="entry name" value="AS_sf"/>
</dbReference>
<evidence type="ECO:0000313" key="4">
    <source>
        <dbReference type="Proteomes" id="UP000580043"/>
    </source>
</evidence>
<comment type="caution">
    <text evidence="3">The sequence shown here is derived from an EMBL/GenBank/DDBJ whole genome shotgun (WGS) entry which is preliminary data.</text>
</comment>
<evidence type="ECO:0000259" key="2">
    <source>
        <dbReference type="Pfam" id="PF01425"/>
    </source>
</evidence>
<dbReference type="AlphaFoldDB" id="A0A848GB32"/>
<keyword evidence="4" id="KW-1185">Reference proteome</keyword>
<dbReference type="Pfam" id="PF01425">
    <property type="entry name" value="Amidase"/>
    <property type="match status" value="2"/>
</dbReference>
<dbReference type="Proteomes" id="UP000580043">
    <property type="component" value="Unassembled WGS sequence"/>
</dbReference>
<organism evidence="3 4">
    <name type="scientific">Zoogloea dura</name>
    <dbReference type="NCBI Taxonomy" id="2728840"/>
    <lineage>
        <taxon>Bacteria</taxon>
        <taxon>Pseudomonadati</taxon>
        <taxon>Pseudomonadota</taxon>
        <taxon>Betaproteobacteria</taxon>
        <taxon>Rhodocyclales</taxon>
        <taxon>Zoogloeaceae</taxon>
        <taxon>Zoogloea</taxon>
    </lineage>
</organism>
<evidence type="ECO:0000313" key="3">
    <source>
        <dbReference type="EMBL" id="NML28342.1"/>
    </source>
</evidence>
<dbReference type="EMBL" id="JABBGA010000025">
    <property type="protein sequence ID" value="NML28342.1"/>
    <property type="molecule type" value="Genomic_DNA"/>
</dbReference>
<reference evidence="3 4" key="1">
    <citation type="submission" date="2020-04" db="EMBL/GenBank/DDBJ databases">
        <title>Zoogloea sp. G-4-1-14 isolated from soil.</title>
        <authorList>
            <person name="Dahal R.H."/>
        </authorList>
    </citation>
    <scope>NUCLEOTIDE SEQUENCE [LARGE SCALE GENOMIC DNA]</scope>
    <source>
        <strain evidence="3 4">G-4-1-14</strain>
    </source>
</reference>
<evidence type="ECO:0000256" key="1">
    <source>
        <dbReference type="ARBA" id="ARBA00009199"/>
    </source>
</evidence>
<dbReference type="Gene3D" id="3.90.1300.10">
    <property type="entry name" value="Amidase signature (AS) domain"/>
    <property type="match status" value="1"/>
</dbReference>
<sequence>MSIFVRALNLGGQGPSVAIKDSIDVAGVPTQAGSRALADAPPAAAHAEVVERLLAAGYRITGKVTMHELAFGTTGINAWAGTPLNPLFPDRVPGGSSSGSAAAVAGKEVDVAIGTDTGGSIRIPAACCGVFGLKPTFGRVSRKGALPAATTLDCVGPFAADMDSLIACMRAIDPSFGDLPAVETASIGLVDVPALAEIREAVAEAVAASGLPAASVKFEHFEAAYQAGLAVINAETWAACGPLVETGKVGPDVAQRLINASRTTQADVDAANQVRAAFSAEVDAALERFSVLALPTMADAPPSLDQAADTSRLVNMTSLVRPFNLSGHPAIAIPLPARSGFPVSLQLVAAKGRDELLCAVARHVASRLQ</sequence>
<dbReference type="RefSeq" id="WP_169147869.1">
    <property type="nucleotide sequence ID" value="NZ_JABBGA010000025.1"/>
</dbReference>
<gene>
    <name evidence="3" type="ORF">HHL15_21500</name>
</gene>
<dbReference type="InterPro" id="IPR023631">
    <property type="entry name" value="Amidase_dom"/>
</dbReference>
<comment type="similarity">
    <text evidence="1">Belongs to the amidase family.</text>
</comment>
<name>A0A848GB32_9RHOO</name>
<protein>
    <submittedName>
        <fullName evidence="3">Amidase</fullName>
    </submittedName>
</protein>
<dbReference type="InterPro" id="IPR020556">
    <property type="entry name" value="Amidase_CS"/>
</dbReference>
<feature type="domain" description="Amidase" evidence="2">
    <location>
        <begin position="216"/>
        <end position="358"/>
    </location>
</feature>
<feature type="domain" description="Amidase" evidence="2">
    <location>
        <begin position="17"/>
        <end position="172"/>
    </location>
</feature>